<sequence>MGSRCSISANSGYCVKAGGRIVPIHTTSSANDNEKQTKGTLAGSSSSVQSLSILHFNDVYNIEEREREPVGGASRFKTAFNSLQYKNPLVLFSGDALAPSNMSVVTEGRQMIPVLNSLRVNVALYGNHDFDFGVDHLLDITKETRFPWLLSNVQCINTKRQLANGKKYVIITWNNIKVGILGLVEWEWLETLPTISTEEVVYTDFIESAREYIPILKNNGCELIIALTHMRTPNDLKLFNEVPEIQLILGGHDHEYDYQFNDDDTKNRLFVKSGSDFREFSEINIKMTQPITIELVKHTVTKKYEQDKELQCIVERFSVQVSNGLEEKIGEIGCPLDGRFSSIRSRETNLGNLITDIMRHCTSSDLALLNSGTLRSDTLHEPGDFKLKDLMSILPMIDSLVVMEIRGHQLLLALENGVGGYPRLEGRFPQVSGLSFTFNSRAAPRSRIIRTSVLINGEMMREDQVYKLCTKSYIAGGKDGYSVFKDCNIIVDEESGITLTTLVRNYIISKYNNNNGLHSVSSCSLNCREFMAPGEINPIIEGRINIIN</sequence>
<dbReference type="GO" id="GO:0000166">
    <property type="term" value="F:nucleotide binding"/>
    <property type="evidence" value="ECO:0007669"/>
    <property type="project" value="UniProtKB-KW"/>
</dbReference>
<dbReference type="PANTHER" id="PTHR11575">
    <property type="entry name" value="5'-NUCLEOTIDASE-RELATED"/>
    <property type="match status" value="1"/>
</dbReference>
<evidence type="ECO:0000313" key="7">
    <source>
        <dbReference type="Proteomes" id="UP000007879"/>
    </source>
</evidence>
<dbReference type="GO" id="GO:0016787">
    <property type="term" value="F:hydrolase activity"/>
    <property type="evidence" value="ECO:0007669"/>
    <property type="project" value="UniProtKB-KW"/>
</dbReference>
<dbReference type="EnsemblMetazoa" id="XM_020002881.1">
    <property type="protein sequence ID" value="XP_019858440.1"/>
    <property type="gene ID" value="LOC100642075"/>
</dbReference>
<dbReference type="GO" id="GO:0009166">
    <property type="term" value="P:nucleotide catabolic process"/>
    <property type="evidence" value="ECO:0007669"/>
    <property type="project" value="InterPro"/>
</dbReference>
<dbReference type="InterPro" id="IPR008334">
    <property type="entry name" value="5'-Nucleotdase_C"/>
</dbReference>
<organism evidence="6 7">
    <name type="scientific">Amphimedon queenslandica</name>
    <name type="common">Sponge</name>
    <dbReference type="NCBI Taxonomy" id="400682"/>
    <lineage>
        <taxon>Eukaryota</taxon>
        <taxon>Metazoa</taxon>
        <taxon>Porifera</taxon>
        <taxon>Demospongiae</taxon>
        <taxon>Heteroscleromorpha</taxon>
        <taxon>Haplosclerida</taxon>
        <taxon>Niphatidae</taxon>
        <taxon>Amphimedon</taxon>
    </lineage>
</organism>
<evidence type="ECO:0000259" key="4">
    <source>
        <dbReference type="Pfam" id="PF00149"/>
    </source>
</evidence>
<reference evidence="6" key="2">
    <citation type="submission" date="2024-06" db="UniProtKB">
        <authorList>
            <consortium name="EnsemblMetazoa"/>
        </authorList>
    </citation>
    <scope>IDENTIFICATION</scope>
</reference>
<dbReference type="CDD" id="cd07406">
    <property type="entry name" value="MPP_CG11883_N"/>
    <property type="match status" value="1"/>
</dbReference>
<proteinExistence type="inferred from homology"/>
<dbReference type="InterPro" id="IPR041821">
    <property type="entry name" value="CG11883_N"/>
</dbReference>
<gene>
    <name evidence="6" type="primary">100642075</name>
</gene>
<dbReference type="SUPFAM" id="SSF56300">
    <property type="entry name" value="Metallo-dependent phosphatases"/>
    <property type="match status" value="1"/>
</dbReference>
<dbReference type="AlphaFoldDB" id="A0AAN0JNP9"/>
<dbReference type="Proteomes" id="UP000007879">
    <property type="component" value="Unassembled WGS sequence"/>
</dbReference>
<dbReference type="InterPro" id="IPR004843">
    <property type="entry name" value="Calcineurin-like_PHP"/>
</dbReference>
<dbReference type="InterPro" id="IPR006179">
    <property type="entry name" value="5_nucleotidase/apyrase"/>
</dbReference>
<evidence type="ECO:0000313" key="6">
    <source>
        <dbReference type="EnsemblMetazoa" id="XP_019858440.1"/>
    </source>
</evidence>
<evidence type="ECO:0000259" key="5">
    <source>
        <dbReference type="Pfam" id="PF02872"/>
    </source>
</evidence>
<dbReference type="InterPro" id="IPR029052">
    <property type="entry name" value="Metallo-depent_PP-like"/>
</dbReference>
<accession>A0AAN0JNP9</accession>
<protein>
    <recommendedName>
        <fullName evidence="8">5'-Nucleotidase C-terminal domain-containing protein</fullName>
    </recommendedName>
</protein>
<keyword evidence="3" id="KW-0547">Nucleotide-binding</keyword>
<dbReference type="Gene3D" id="3.60.21.10">
    <property type="match status" value="1"/>
</dbReference>
<dbReference type="PRINTS" id="PR01607">
    <property type="entry name" value="APYRASEFAMLY"/>
</dbReference>
<feature type="domain" description="5'-Nucleotidase C-terminal" evidence="5">
    <location>
        <begin position="339"/>
        <end position="486"/>
    </location>
</feature>
<evidence type="ECO:0000256" key="1">
    <source>
        <dbReference type="ARBA" id="ARBA00006654"/>
    </source>
</evidence>
<name>A0AAN0JNP9_AMPQE</name>
<dbReference type="PANTHER" id="PTHR11575:SF48">
    <property type="entry name" value="5'-NUCLEOTIDASE"/>
    <property type="match status" value="1"/>
</dbReference>
<feature type="domain" description="Calcineurin-like phosphoesterase" evidence="4">
    <location>
        <begin position="52"/>
        <end position="256"/>
    </location>
</feature>
<evidence type="ECO:0000256" key="3">
    <source>
        <dbReference type="RuleBase" id="RU362119"/>
    </source>
</evidence>
<evidence type="ECO:0000256" key="2">
    <source>
        <dbReference type="ARBA" id="ARBA00022729"/>
    </source>
</evidence>
<evidence type="ECO:0008006" key="8">
    <source>
        <dbReference type="Google" id="ProtNLM"/>
    </source>
</evidence>
<dbReference type="Pfam" id="PF02872">
    <property type="entry name" value="5_nucleotid_C"/>
    <property type="match status" value="1"/>
</dbReference>
<dbReference type="SUPFAM" id="SSF55816">
    <property type="entry name" value="5'-nucleotidase (syn. UDP-sugar hydrolase), C-terminal domain"/>
    <property type="match status" value="1"/>
</dbReference>
<dbReference type="Gene3D" id="3.90.780.10">
    <property type="entry name" value="5'-Nucleotidase, C-terminal domain"/>
    <property type="match status" value="1"/>
</dbReference>
<dbReference type="Pfam" id="PF00149">
    <property type="entry name" value="Metallophos"/>
    <property type="match status" value="1"/>
</dbReference>
<reference evidence="7" key="1">
    <citation type="journal article" date="2010" name="Nature">
        <title>The Amphimedon queenslandica genome and the evolution of animal complexity.</title>
        <authorList>
            <person name="Srivastava M."/>
            <person name="Simakov O."/>
            <person name="Chapman J."/>
            <person name="Fahey B."/>
            <person name="Gauthier M.E."/>
            <person name="Mitros T."/>
            <person name="Richards G.S."/>
            <person name="Conaco C."/>
            <person name="Dacre M."/>
            <person name="Hellsten U."/>
            <person name="Larroux C."/>
            <person name="Putnam N.H."/>
            <person name="Stanke M."/>
            <person name="Adamska M."/>
            <person name="Darling A."/>
            <person name="Degnan S.M."/>
            <person name="Oakley T.H."/>
            <person name="Plachetzki D.C."/>
            <person name="Zhai Y."/>
            <person name="Adamski M."/>
            <person name="Calcino A."/>
            <person name="Cummins S.F."/>
            <person name="Goodstein D.M."/>
            <person name="Harris C."/>
            <person name="Jackson D.J."/>
            <person name="Leys S.P."/>
            <person name="Shu S."/>
            <person name="Woodcroft B.J."/>
            <person name="Vervoort M."/>
            <person name="Kosik K.S."/>
            <person name="Manning G."/>
            <person name="Degnan B.M."/>
            <person name="Rokhsar D.S."/>
        </authorList>
    </citation>
    <scope>NUCLEOTIDE SEQUENCE [LARGE SCALE GENOMIC DNA]</scope>
</reference>
<comment type="similarity">
    <text evidence="1 3">Belongs to the 5'-nucleotidase family.</text>
</comment>
<keyword evidence="7" id="KW-1185">Reference proteome</keyword>
<keyword evidence="3" id="KW-0378">Hydrolase</keyword>
<dbReference type="InterPro" id="IPR036907">
    <property type="entry name" value="5'-Nucleotdase_C_sf"/>
</dbReference>
<keyword evidence="2" id="KW-0732">Signal</keyword>